<evidence type="ECO:0000313" key="2">
    <source>
        <dbReference type="Proteomes" id="UP000298030"/>
    </source>
</evidence>
<keyword evidence="2" id="KW-1185">Reference proteome</keyword>
<dbReference type="AlphaFoldDB" id="A0A4Y7TQD2"/>
<sequence length="244" mass="27430">MDLSSEFSRLFTSNHAPSEGEIKSIGQKISALEQKIDTINASNLELPRLKRERQAHQGLLSATRRIPVDVVGEILIFAIGGGALTGQDRKRVTDLCLVSRTWREAAMVTHCLWVSYELKMPCHPQDCEYAESWLKRSGCMAKTLSIDYPPDSSVFKYWALSTPNLIKFLKDGPTLQSIVISCDSPSPLRNLMQGLWTSTPGESLPWASVKFFRVDVRTDWEEHGQSGRTSTFLQYLPPIPILSF</sequence>
<proteinExistence type="predicted"/>
<accession>A0A4Y7TQD2</accession>
<dbReference type="Proteomes" id="UP000298030">
    <property type="component" value="Unassembled WGS sequence"/>
</dbReference>
<reference evidence="1 2" key="1">
    <citation type="journal article" date="2019" name="Nat. Ecol. Evol.">
        <title>Megaphylogeny resolves global patterns of mushroom evolution.</title>
        <authorList>
            <person name="Varga T."/>
            <person name="Krizsan K."/>
            <person name="Foldi C."/>
            <person name="Dima B."/>
            <person name="Sanchez-Garcia M."/>
            <person name="Sanchez-Ramirez S."/>
            <person name="Szollosi G.J."/>
            <person name="Szarkandi J.G."/>
            <person name="Papp V."/>
            <person name="Albert L."/>
            <person name="Andreopoulos W."/>
            <person name="Angelini C."/>
            <person name="Antonin V."/>
            <person name="Barry K.W."/>
            <person name="Bougher N.L."/>
            <person name="Buchanan P."/>
            <person name="Buyck B."/>
            <person name="Bense V."/>
            <person name="Catcheside P."/>
            <person name="Chovatia M."/>
            <person name="Cooper J."/>
            <person name="Damon W."/>
            <person name="Desjardin D."/>
            <person name="Finy P."/>
            <person name="Geml J."/>
            <person name="Haridas S."/>
            <person name="Hughes K."/>
            <person name="Justo A."/>
            <person name="Karasinski D."/>
            <person name="Kautmanova I."/>
            <person name="Kiss B."/>
            <person name="Kocsube S."/>
            <person name="Kotiranta H."/>
            <person name="LaButti K.M."/>
            <person name="Lechner B.E."/>
            <person name="Liimatainen K."/>
            <person name="Lipzen A."/>
            <person name="Lukacs Z."/>
            <person name="Mihaltcheva S."/>
            <person name="Morgado L.N."/>
            <person name="Niskanen T."/>
            <person name="Noordeloos M.E."/>
            <person name="Ohm R.A."/>
            <person name="Ortiz-Santana B."/>
            <person name="Ovrebo C."/>
            <person name="Racz N."/>
            <person name="Riley R."/>
            <person name="Savchenko A."/>
            <person name="Shiryaev A."/>
            <person name="Soop K."/>
            <person name="Spirin V."/>
            <person name="Szebenyi C."/>
            <person name="Tomsovsky M."/>
            <person name="Tulloss R.E."/>
            <person name="Uehling J."/>
            <person name="Grigoriev I.V."/>
            <person name="Vagvolgyi C."/>
            <person name="Papp T."/>
            <person name="Martin F.M."/>
            <person name="Miettinen O."/>
            <person name="Hibbett D.S."/>
            <person name="Nagy L.G."/>
        </authorList>
    </citation>
    <scope>NUCLEOTIDE SEQUENCE [LARGE SCALE GENOMIC DNA]</scope>
    <source>
        <strain evidence="1 2">FP101781</strain>
    </source>
</reference>
<dbReference type="EMBL" id="QPFP01000006">
    <property type="protein sequence ID" value="TEB36138.1"/>
    <property type="molecule type" value="Genomic_DNA"/>
</dbReference>
<protein>
    <recommendedName>
        <fullName evidence="3">F-box domain-containing protein</fullName>
    </recommendedName>
</protein>
<organism evidence="1 2">
    <name type="scientific">Coprinellus micaceus</name>
    <name type="common">Glistening ink-cap mushroom</name>
    <name type="synonym">Coprinus micaceus</name>
    <dbReference type="NCBI Taxonomy" id="71717"/>
    <lineage>
        <taxon>Eukaryota</taxon>
        <taxon>Fungi</taxon>
        <taxon>Dikarya</taxon>
        <taxon>Basidiomycota</taxon>
        <taxon>Agaricomycotina</taxon>
        <taxon>Agaricomycetes</taxon>
        <taxon>Agaricomycetidae</taxon>
        <taxon>Agaricales</taxon>
        <taxon>Agaricineae</taxon>
        <taxon>Psathyrellaceae</taxon>
        <taxon>Coprinellus</taxon>
    </lineage>
</organism>
<name>A0A4Y7TQD2_COPMI</name>
<dbReference type="OrthoDB" id="3063971at2759"/>
<evidence type="ECO:0008006" key="3">
    <source>
        <dbReference type="Google" id="ProtNLM"/>
    </source>
</evidence>
<gene>
    <name evidence="1" type="ORF">FA13DRAFT_1230423</name>
</gene>
<evidence type="ECO:0000313" key="1">
    <source>
        <dbReference type="EMBL" id="TEB36138.1"/>
    </source>
</evidence>
<comment type="caution">
    <text evidence="1">The sequence shown here is derived from an EMBL/GenBank/DDBJ whole genome shotgun (WGS) entry which is preliminary data.</text>
</comment>